<dbReference type="InterPro" id="IPR000253">
    <property type="entry name" value="FHA_dom"/>
</dbReference>
<dbReference type="PANTHER" id="PTHR23308">
    <property type="entry name" value="NUCLEAR INHIBITOR OF PROTEIN PHOSPHATASE-1"/>
    <property type="match status" value="1"/>
</dbReference>
<dbReference type="Pfam" id="PF00498">
    <property type="entry name" value="FHA"/>
    <property type="match status" value="1"/>
</dbReference>
<dbReference type="EMBL" id="JAHHHV010000091">
    <property type="protein sequence ID" value="MBW4468617.1"/>
    <property type="molecule type" value="Genomic_DNA"/>
</dbReference>
<comment type="caution">
    <text evidence="2">The sequence shown here is derived from an EMBL/GenBank/DDBJ whole genome shotgun (WGS) entry which is preliminary data.</text>
</comment>
<name>A0A951U8L5_9CYAN</name>
<proteinExistence type="predicted"/>
<dbReference type="SMART" id="SM00240">
    <property type="entry name" value="FHA"/>
    <property type="match status" value="1"/>
</dbReference>
<evidence type="ECO:0000259" key="1">
    <source>
        <dbReference type="PROSITE" id="PS50006"/>
    </source>
</evidence>
<evidence type="ECO:0000313" key="3">
    <source>
        <dbReference type="Proteomes" id="UP000707356"/>
    </source>
</evidence>
<protein>
    <submittedName>
        <fullName evidence="2">FHA domain-containing protein</fullName>
    </submittedName>
</protein>
<gene>
    <name evidence="2" type="ORF">KME07_24595</name>
</gene>
<dbReference type="PROSITE" id="PS50006">
    <property type="entry name" value="FHA_DOMAIN"/>
    <property type="match status" value="1"/>
</dbReference>
<dbReference type="Gene3D" id="2.60.200.20">
    <property type="match status" value="1"/>
</dbReference>
<sequence>MANRNELAAYTSSLVDMSQHADLQERLRLYQVFSKLYEHHRALLDEILELESSTGSSLASVTLPYVQGFAAQQGSYLVTNLMGGKTQAITQPQQIWVIGRDSKQSLISVRDIRLSRHHAAIQYVANQGFYLIDLGSRNQSMINGEPVRQALLKDGDQIRLGSVAFTFFLCESMRSLRSLPPEILAKLQTAQSVGFEDAGQLPEFFSANLLEEDNLPTLEL</sequence>
<reference evidence="2" key="2">
    <citation type="journal article" date="2022" name="Microbiol. Resour. Announc.">
        <title>Metagenome Sequencing to Explore Phylogenomics of Terrestrial Cyanobacteria.</title>
        <authorList>
            <person name="Ward R.D."/>
            <person name="Stajich J.E."/>
            <person name="Johansen J.R."/>
            <person name="Huntemann M."/>
            <person name="Clum A."/>
            <person name="Foster B."/>
            <person name="Foster B."/>
            <person name="Roux S."/>
            <person name="Palaniappan K."/>
            <person name="Varghese N."/>
            <person name="Mukherjee S."/>
            <person name="Reddy T.B.K."/>
            <person name="Daum C."/>
            <person name="Copeland A."/>
            <person name="Chen I.A."/>
            <person name="Ivanova N.N."/>
            <person name="Kyrpides N.C."/>
            <person name="Shapiro N."/>
            <person name="Eloe-Fadrosh E.A."/>
            <person name="Pietrasiak N."/>
        </authorList>
    </citation>
    <scope>NUCLEOTIDE SEQUENCE</scope>
    <source>
        <strain evidence="2">GSE-TBD4-15B</strain>
    </source>
</reference>
<evidence type="ECO:0000313" key="2">
    <source>
        <dbReference type="EMBL" id="MBW4468617.1"/>
    </source>
</evidence>
<feature type="domain" description="FHA" evidence="1">
    <location>
        <begin position="96"/>
        <end position="147"/>
    </location>
</feature>
<dbReference type="InterPro" id="IPR008984">
    <property type="entry name" value="SMAD_FHA_dom_sf"/>
</dbReference>
<dbReference type="InterPro" id="IPR050923">
    <property type="entry name" value="Cell_Proc_Reg/RNA_Proc"/>
</dbReference>
<dbReference type="SUPFAM" id="SSF49879">
    <property type="entry name" value="SMAD/FHA domain"/>
    <property type="match status" value="1"/>
</dbReference>
<dbReference type="Proteomes" id="UP000707356">
    <property type="component" value="Unassembled WGS sequence"/>
</dbReference>
<reference evidence="2" key="1">
    <citation type="submission" date="2021-05" db="EMBL/GenBank/DDBJ databases">
        <authorList>
            <person name="Pietrasiak N."/>
            <person name="Ward R."/>
            <person name="Stajich J.E."/>
            <person name="Kurbessoian T."/>
        </authorList>
    </citation>
    <scope>NUCLEOTIDE SEQUENCE</scope>
    <source>
        <strain evidence="2">GSE-TBD4-15B</strain>
    </source>
</reference>
<organism evidence="2 3">
    <name type="scientific">Pegethrix bostrychoides GSE-TBD4-15B</name>
    <dbReference type="NCBI Taxonomy" id="2839662"/>
    <lineage>
        <taxon>Bacteria</taxon>
        <taxon>Bacillati</taxon>
        <taxon>Cyanobacteriota</taxon>
        <taxon>Cyanophyceae</taxon>
        <taxon>Oculatellales</taxon>
        <taxon>Oculatellaceae</taxon>
        <taxon>Pegethrix</taxon>
    </lineage>
</organism>
<dbReference type="CDD" id="cd00060">
    <property type="entry name" value="FHA"/>
    <property type="match status" value="1"/>
</dbReference>
<accession>A0A951U8L5</accession>
<dbReference type="AlphaFoldDB" id="A0A951U8L5"/>